<protein>
    <submittedName>
        <fullName evidence="1">Enamine deaminase RidA, house cleaning of reactive enamine intermediates, YjgF/YER057c/UK114 family</fullName>
    </submittedName>
</protein>
<accession>A0A1H2YQQ9</accession>
<dbReference type="InterPro" id="IPR035959">
    <property type="entry name" value="RutC-like_sf"/>
</dbReference>
<proteinExistence type="predicted"/>
<dbReference type="Gene3D" id="3.30.1330.40">
    <property type="entry name" value="RutC-like"/>
    <property type="match status" value="1"/>
</dbReference>
<dbReference type="AlphaFoldDB" id="A0A1H2YQQ9"/>
<dbReference type="CDD" id="cd00448">
    <property type="entry name" value="YjgF_YER057c_UK114_family"/>
    <property type="match status" value="1"/>
</dbReference>
<sequence length="127" mass="13656">MRRREVAASDAPQSKGGFAPAVETVGASRTLWVSGQIPVTASGEVPEGFEAQARVAWANVEAQLRAGGMGLSDIVKVTTFLSDRRYAMPNREVRAEVLGELRPALTVIVCDIFDEAWLLEIEAVAQA</sequence>
<dbReference type="OrthoDB" id="9808943at2"/>
<organism evidence="1 2">
    <name type="scientific">Albimonas donghaensis</name>
    <dbReference type="NCBI Taxonomy" id="356660"/>
    <lineage>
        <taxon>Bacteria</taxon>
        <taxon>Pseudomonadati</taxon>
        <taxon>Pseudomonadota</taxon>
        <taxon>Alphaproteobacteria</taxon>
        <taxon>Rhodobacterales</taxon>
        <taxon>Paracoccaceae</taxon>
        <taxon>Albimonas</taxon>
    </lineage>
</organism>
<dbReference type="Pfam" id="PF01042">
    <property type="entry name" value="Ribonuc_L-PSP"/>
    <property type="match status" value="1"/>
</dbReference>
<dbReference type="STRING" id="356660.SAMN05444336_103216"/>
<dbReference type="EMBL" id="FNMZ01000003">
    <property type="protein sequence ID" value="SDX07410.1"/>
    <property type="molecule type" value="Genomic_DNA"/>
</dbReference>
<dbReference type="PANTHER" id="PTHR43857:SF1">
    <property type="entry name" value="YJGH FAMILY PROTEIN"/>
    <property type="match status" value="1"/>
</dbReference>
<dbReference type="RefSeq" id="WP_092681471.1">
    <property type="nucleotide sequence ID" value="NZ_FNMZ01000003.1"/>
</dbReference>
<dbReference type="SUPFAM" id="SSF55298">
    <property type="entry name" value="YjgF-like"/>
    <property type="match status" value="1"/>
</dbReference>
<evidence type="ECO:0000313" key="1">
    <source>
        <dbReference type="EMBL" id="SDX07410.1"/>
    </source>
</evidence>
<dbReference type="PANTHER" id="PTHR43857">
    <property type="entry name" value="BLR7761 PROTEIN"/>
    <property type="match status" value="1"/>
</dbReference>
<evidence type="ECO:0000313" key="2">
    <source>
        <dbReference type="Proteomes" id="UP000199118"/>
    </source>
</evidence>
<gene>
    <name evidence="1" type="ORF">SAMN05444336_103216</name>
</gene>
<keyword evidence="2" id="KW-1185">Reference proteome</keyword>
<reference evidence="1 2" key="1">
    <citation type="submission" date="2016-10" db="EMBL/GenBank/DDBJ databases">
        <authorList>
            <person name="de Groot N.N."/>
        </authorList>
    </citation>
    <scope>NUCLEOTIDE SEQUENCE [LARGE SCALE GENOMIC DNA]</scope>
    <source>
        <strain evidence="1 2">DSM 17890</strain>
    </source>
</reference>
<name>A0A1H2YQQ9_9RHOB</name>
<dbReference type="InterPro" id="IPR006175">
    <property type="entry name" value="YjgF/YER057c/UK114"/>
</dbReference>
<dbReference type="Proteomes" id="UP000199118">
    <property type="component" value="Unassembled WGS sequence"/>
</dbReference>